<dbReference type="PROSITE" id="PS50005">
    <property type="entry name" value="TPR"/>
    <property type="match status" value="2"/>
</dbReference>
<dbReference type="SMART" id="SM00028">
    <property type="entry name" value="TPR"/>
    <property type="match status" value="3"/>
</dbReference>
<sequence>MFTLSCAGIRMLAYNQKSFLIVDDFSDFRSSVRSMLRELGVKEVDTADSGEQALRMCSQKRYDFVLHDFNLGDGRKNGQQVLEDLMIERLLSYESVFIMVTAENSQAMVMSALEWEPDGYLTKPFNRAGLAQRLEKLVQRKTLLKPILQALDRRKPAEVLAACNKLIEQDPRYAPLCLRHKADALRDLKQNEPLEAFLKTILADRATPWAYGALGSLLLKRGKTAEAQAVYEQAIKAFPTMPALFDGLADVLVALGDGKRAQTVLESAVRLSPLAVRRQKLLGKLALGNEDFESASKAYRQAVSQGQHSRFKDPETNLGLAHALISKGGDQGLDARTRVEINNALVDVAKEHTNDEGLQVRTRLMKAASLQHSDPETAARLTEQAMARLDGMEQVLSADAALMVAAQLKQLGQEEAGASVLKSCAQAYGDDPAVMKSVASMTDDPAILEASKAAVDFNLQGVRSYKAGNLPEAQAFFRSALGLQPKNISIVLNMVQSLLHPGQNLGQAAIDECRASLTTLGKIPDSDARYERYQKLRERAFGA</sequence>
<dbReference type="InterPro" id="IPR052048">
    <property type="entry name" value="ST_Response_Regulator"/>
</dbReference>
<dbReference type="AlphaFoldDB" id="A0A0P9NN95"/>
<feature type="repeat" description="TPR" evidence="2">
    <location>
        <begin position="208"/>
        <end position="241"/>
    </location>
</feature>
<feature type="repeat" description="TPR" evidence="2">
    <location>
        <begin position="454"/>
        <end position="487"/>
    </location>
</feature>
<dbReference type="PATRIC" id="fig|251702.3.peg.4682"/>
<dbReference type="EMBL" id="LJPT01000147">
    <property type="protein sequence ID" value="KPW45138.1"/>
    <property type="molecule type" value="Genomic_DNA"/>
</dbReference>
<gene>
    <name evidence="4" type="ORF">ALO88_05376</name>
</gene>
<accession>A0A0P9NN95</accession>
<comment type="caution">
    <text evidence="4">The sequence shown here is derived from an EMBL/GenBank/DDBJ whole genome shotgun (WGS) entry which is preliminary data.</text>
</comment>
<dbReference type="InterPro" id="IPR019734">
    <property type="entry name" value="TPR_rpt"/>
</dbReference>
<dbReference type="PANTHER" id="PTHR43228">
    <property type="entry name" value="TWO-COMPONENT RESPONSE REGULATOR"/>
    <property type="match status" value="1"/>
</dbReference>
<evidence type="ECO:0000313" key="5">
    <source>
        <dbReference type="Proteomes" id="UP000050425"/>
    </source>
</evidence>
<evidence type="ECO:0000313" key="4">
    <source>
        <dbReference type="EMBL" id="KPW45138.1"/>
    </source>
</evidence>
<name>A0A0P9NN95_9PSED</name>
<evidence type="ECO:0000256" key="1">
    <source>
        <dbReference type="PROSITE-ProRule" id="PRU00169"/>
    </source>
</evidence>
<dbReference type="CDD" id="cd17589">
    <property type="entry name" value="REC_TPR"/>
    <property type="match status" value="1"/>
</dbReference>
<keyword evidence="1" id="KW-0597">Phosphoprotein</keyword>
<dbReference type="Pfam" id="PF14559">
    <property type="entry name" value="TPR_19"/>
    <property type="match status" value="1"/>
</dbReference>
<dbReference type="Gene3D" id="3.40.50.2300">
    <property type="match status" value="1"/>
</dbReference>
<organism evidence="4 5">
    <name type="scientific">Pseudomonas syringae pv. antirrhini</name>
    <dbReference type="NCBI Taxonomy" id="251702"/>
    <lineage>
        <taxon>Bacteria</taxon>
        <taxon>Pseudomonadati</taxon>
        <taxon>Pseudomonadota</taxon>
        <taxon>Gammaproteobacteria</taxon>
        <taxon>Pseudomonadales</taxon>
        <taxon>Pseudomonadaceae</taxon>
        <taxon>Pseudomonas</taxon>
    </lineage>
</organism>
<evidence type="ECO:0000256" key="2">
    <source>
        <dbReference type="PROSITE-ProRule" id="PRU00339"/>
    </source>
</evidence>
<dbReference type="SUPFAM" id="SSF52172">
    <property type="entry name" value="CheY-like"/>
    <property type="match status" value="1"/>
</dbReference>
<keyword evidence="2" id="KW-0802">TPR repeat</keyword>
<dbReference type="InterPro" id="IPR001789">
    <property type="entry name" value="Sig_transdc_resp-reg_receiver"/>
</dbReference>
<dbReference type="Proteomes" id="UP000050425">
    <property type="component" value="Unassembled WGS sequence"/>
</dbReference>
<protein>
    <submittedName>
        <fullName evidence="4">Response regulator/TPR domain protein</fullName>
    </submittedName>
</protein>
<feature type="domain" description="Response regulatory" evidence="3">
    <location>
        <begin position="18"/>
        <end position="138"/>
    </location>
</feature>
<evidence type="ECO:0000259" key="3">
    <source>
        <dbReference type="PROSITE" id="PS50110"/>
    </source>
</evidence>
<dbReference type="SUPFAM" id="SSF48452">
    <property type="entry name" value="TPR-like"/>
    <property type="match status" value="1"/>
</dbReference>
<proteinExistence type="predicted"/>
<dbReference type="PANTHER" id="PTHR43228:SF1">
    <property type="entry name" value="TWO-COMPONENT RESPONSE REGULATOR ARR22"/>
    <property type="match status" value="1"/>
</dbReference>
<dbReference type="InterPro" id="IPR011006">
    <property type="entry name" value="CheY-like_superfamily"/>
</dbReference>
<dbReference type="GO" id="GO:0000160">
    <property type="term" value="P:phosphorelay signal transduction system"/>
    <property type="evidence" value="ECO:0007669"/>
    <property type="project" value="InterPro"/>
</dbReference>
<dbReference type="SMART" id="SM00448">
    <property type="entry name" value="REC"/>
    <property type="match status" value="1"/>
</dbReference>
<feature type="modified residue" description="4-aspartylphosphate" evidence="1">
    <location>
        <position position="68"/>
    </location>
</feature>
<reference evidence="4 5" key="1">
    <citation type="submission" date="2015-09" db="EMBL/GenBank/DDBJ databases">
        <title>Genome announcement of multiple Pseudomonas syringae strains.</title>
        <authorList>
            <person name="Thakur S."/>
            <person name="Wang P.W."/>
            <person name="Gong Y."/>
            <person name="Weir B.S."/>
            <person name="Guttman D.S."/>
        </authorList>
    </citation>
    <scope>NUCLEOTIDE SEQUENCE [LARGE SCALE GENOMIC DNA]</scope>
    <source>
        <strain evidence="4 5">ICMP4303</strain>
    </source>
</reference>
<dbReference type="InterPro" id="IPR011990">
    <property type="entry name" value="TPR-like_helical_dom_sf"/>
</dbReference>
<dbReference type="PROSITE" id="PS50110">
    <property type="entry name" value="RESPONSE_REGULATORY"/>
    <property type="match status" value="1"/>
</dbReference>
<dbReference type="Gene3D" id="1.25.40.10">
    <property type="entry name" value="Tetratricopeptide repeat domain"/>
    <property type="match status" value="2"/>
</dbReference>
<dbReference type="Pfam" id="PF00072">
    <property type="entry name" value="Response_reg"/>
    <property type="match status" value="1"/>
</dbReference>